<feature type="transmembrane region" description="Helical" evidence="1">
    <location>
        <begin position="531"/>
        <end position="550"/>
    </location>
</feature>
<protein>
    <recommendedName>
        <fullName evidence="4">Gustatory receptor</fullName>
    </recommendedName>
</protein>
<feature type="transmembrane region" description="Helical" evidence="1">
    <location>
        <begin position="140"/>
        <end position="160"/>
    </location>
</feature>
<evidence type="ECO:0008006" key="4">
    <source>
        <dbReference type="Google" id="ProtNLM"/>
    </source>
</evidence>
<feature type="transmembrane region" description="Helical" evidence="1">
    <location>
        <begin position="92"/>
        <end position="114"/>
    </location>
</feature>
<keyword evidence="1" id="KW-0472">Membrane</keyword>
<accession>A0ABP1QGP8</accession>
<keyword evidence="1" id="KW-1133">Transmembrane helix</keyword>
<feature type="transmembrane region" description="Helical" evidence="1">
    <location>
        <begin position="62"/>
        <end position="80"/>
    </location>
</feature>
<organism evidence="2 3">
    <name type="scientific">Orchesella dallaii</name>
    <dbReference type="NCBI Taxonomy" id="48710"/>
    <lineage>
        <taxon>Eukaryota</taxon>
        <taxon>Metazoa</taxon>
        <taxon>Ecdysozoa</taxon>
        <taxon>Arthropoda</taxon>
        <taxon>Hexapoda</taxon>
        <taxon>Collembola</taxon>
        <taxon>Entomobryomorpha</taxon>
        <taxon>Entomobryoidea</taxon>
        <taxon>Orchesellidae</taxon>
        <taxon>Orchesellinae</taxon>
        <taxon>Orchesella</taxon>
    </lineage>
</organism>
<comment type="caution">
    <text evidence="2">The sequence shown here is derived from an EMBL/GenBank/DDBJ whole genome shotgun (WGS) entry which is preliminary data.</text>
</comment>
<dbReference type="Proteomes" id="UP001642540">
    <property type="component" value="Unassembled WGS sequence"/>
</dbReference>
<evidence type="ECO:0000256" key="1">
    <source>
        <dbReference type="SAM" id="Phobius"/>
    </source>
</evidence>
<feature type="transmembrane region" description="Helical" evidence="1">
    <location>
        <begin position="595"/>
        <end position="617"/>
    </location>
</feature>
<proteinExistence type="predicted"/>
<evidence type="ECO:0000313" key="2">
    <source>
        <dbReference type="EMBL" id="CAL8102434.1"/>
    </source>
</evidence>
<evidence type="ECO:0000313" key="3">
    <source>
        <dbReference type="Proteomes" id="UP001642540"/>
    </source>
</evidence>
<dbReference type="EMBL" id="CAXLJM020000034">
    <property type="protein sequence ID" value="CAL8102434.1"/>
    <property type="molecule type" value="Genomic_DNA"/>
</dbReference>
<gene>
    <name evidence="2" type="ORF">ODALV1_LOCUS11140</name>
</gene>
<keyword evidence="1" id="KW-0812">Transmembrane</keyword>
<feature type="transmembrane region" description="Helical" evidence="1">
    <location>
        <begin position="24"/>
        <end position="42"/>
    </location>
</feature>
<feature type="transmembrane region" description="Helical" evidence="1">
    <location>
        <begin position="473"/>
        <end position="496"/>
    </location>
</feature>
<keyword evidence="3" id="KW-1185">Reference proteome</keyword>
<feature type="transmembrane region" description="Helical" evidence="1">
    <location>
        <begin position="180"/>
        <end position="205"/>
    </location>
</feature>
<reference evidence="2 3" key="1">
    <citation type="submission" date="2024-08" db="EMBL/GenBank/DDBJ databases">
        <authorList>
            <person name="Cucini C."/>
            <person name="Frati F."/>
        </authorList>
    </citation>
    <scope>NUCLEOTIDE SEQUENCE [LARGE SCALE GENOMIC DNA]</scope>
</reference>
<sequence>MEKHPDIFVVRRIKDETKVEPMPVGYFEYFFTSVDFFVLIPFRIRRSNKSIITCEKNVIHQIVCAAILFSTLICNIPVFLESLTVNIYADPIRLFDQEICLVQLLYSFVFYSVCWRKTERIMYFANLSSSNFLCGSKRKLVYAFISIYPVLLDTLMMDHFQDYVAFAVRSTAQGEWYRYVYRVITVVGYFGSIMLTNFLDMYIAVVTLSGYNIMRNSIVSIEELKKLDVAQMQWKQGDFSCLIEVAEKLQHFFATLNSIGSSIILTWFCMLVPWVSHKLVDSLPGTGADLVAVSFRVPDHKIRRKCDNLKREMKTIILQYDPKLFNGIAAFVHLEHALENVGIQGGFFFNLSYSFLGSAVGLIVAYAFLALQLRLNCYVLMIDEILDYVSFADKNEWHQYINEVVKLVGFLGSILLSNFIDTYITVVALSGYNIMRKSIVSIEQLMKCDVAQKKWKHGDFSCLIEIAEKLQHFFATLNSIGSSIILIWFCMCAPWVSNKLPDSLPGTMIDVVADSVLTLLTKVDKHIIGQIYYWSFIGLYLGFLVLCAEIRRECSNIKREMKRIILQYDPKLKTGEAALVHIEHALENVGIHGGFFFSLSYSFLGSTAGLVVAYVFLALQLRLNCCILTSVKTEEQLNV</sequence>
<feature type="transmembrane region" description="Helical" evidence="1">
    <location>
        <begin position="347"/>
        <end position="371"/>
    </location>
</feature>
<name>A0ABP1QGP8_9HEXA</name>